<sequence>MEEQQQMMEPVNSAGVRATFCNERYGDHEKNTFDIWLADSEEPTPLVIFIHGGGFIGGDKSRYYDSEDWPRFLKAGVSVATINYRYLNEPPYGILGSMSDSKRCLQYIRHHAEKYNIDKNRIACSGGSAGAGTCLWLAFSEDMADPQNADPVLRESTRIVCAGAFATQATYDILQWSGILGLPEMESPQDLLVIARAFGFKSPEGMDLYKQTAIRQDLDFLGKMDQKAPPFFVLNKAEGGIPRSEDELNHHPLHAKALKNKADKLGLEAVIYAPAIGIEDESGIGMVEFFLEKLKV</sequence>
<dbReference type="InterPro" id="IPR049492">
    <property type="entry name" value="BD-FAE-like_dom"/>
</dbReference>
<evidence type="ECO:0000313" key="3">
    <source>
        <dbReference type="EMBL" id="RIJ50123.1"/>
    </source>
</evidence>
<feature type="domain" description="BD-FAE-like" evidence="2">
    <location>
        <begin position="34"/>
        <end position="153"/>
    </location>
</feature>
<dbReference type="GO" id="GO:0016787">
    <property type="term" value="F:hydrolase activity"/>
    <property type="evidence" value="ECO:0007669"/>
    <property type="project" value="UniProtKB-KW"/>
</dbReference>
<evidence type="ECO:0000259" key="2">
    <source>
        <dbReference type="Pfam" id="PF20434"/>
    </source>
</evidence>
<protein>
    <recommendedName>
        <fullName evidence="2">BD-FAE-like domain-containing protein</fullName>
    </recommendedName>
</protein>
<evidence type="ECO:0000256" key="1">
    <source>
        <dbReference type="ARBA" id="ARBA00022801"/>
    </source>
</evidence>
<evidence type="ECO:0000313" key="4">
    <source>
        <dbReference type="Proteomes" id="UP000265926"/>
    </source>
</evidence>
<accession>A0A399T870</accession>
<organism evidence="3 4">
    <name type="scientific">Maribellus luteus</name>
    <dbReference type="NCBI Taxonomy" id="2305463"/>
    <lineage>
        <taxon>Bacteria</taxon>
        <taxon>Pseudomonadati</taxon>
        <taxon>Bacteroidota</taxon>
        <taxon>Bacteroidia</taxon>
        <taxon>Marinilabiliales</taxon>
        <taxon>Prolixibacteraceae</taxon>
        <taxon>Maribellus</taxon>
    </lineage>
</organism>
<dbReference type="EMBL" id="QWGR01000002">
    <property type="protein sequence ID" value="RIJ50123.1"/>
    <property type="molecule type" value="Genomic_DNA"/>
</dbReference>
<dbReference type="PANTHER" id="PTHR48081">
    <property type="entry name" value="AB HYDROLASE SUPERFAMILY PROTEIN C4A8.06C"/>
    <property type="match status" value="1"/>
</dbReference>
<dbReference type="AlphaFoldDB" id="A0A399T870"/>
<reference evidence="3 4" key="1">
    <citation type="submission" date="2018-08" db="EMBL/GenBank/DDBJ databases">
        <title>Pallidiluteibacterium maritimus gen. nov., sp. nov., isolated from coastal sediment.</title>
        <authorList>
            <person name="Zhou L.Y."/>
        </authorList>
    </citation>
    <scope>NUCLEOTIDE SEQUENCE [LARGE SCALE GENOMIC DNA]</scope>
    <source>
        <strain evidence="3 4">XSD2</strain>
    </source>
</reference>
<dbReference type="InterPro" id="IPR029058">
    <property type="entry name" value="AB_hydrolase_fold"/>
</dbReference>
<proteinExistence type="predicted"/>
<dbReference type="OrthoDB" id="9777975at2"/>
<keyword evidence="1" id="KW-0378">Hydrolase</keyword>
<dbReference type="Pfam" id="PF20434">
    <property type="entry name" value="BD-FAE"/>
    <property type="match status" value="1"/>
</dbReference>
<gene>
    <name evidence="3" type="ORF">D1614_05090</name>
</gene>
<name>A0A399T870_9BACT</name>
<dbReference type="Proteomes" id="UP000265926">
    <property type="component" value="Unassembled WGS sequence"/>
</dbReference>
<dbReference type="SUPFAM" id="SSF53474">
    <property type="entry name" value="alpha/beta-Hydrolases"/>
    <property type="match status" value="1"/>
</dbReference>
<dbReference type="InterPro" id="IPR050300">
    <property type="entry name" value="GDXG_lipolytic_enzyme"/>
</dbReference>
<dbReference type="RefSeq" id="WP_119436810.1">
    <property type="nucleotide sequence ID" value="NZ_QWGR01000002.1"/>
</dbReference>
<comment type="caution">
    <text evidence="3">The sequence shown here is derived from an EMBL/GenBank/DDBJ whole genome shotgun (WGS) entry which is preliminary data.</text>
</comment>
<keyword evidence="4" id="KW-1185">Reference proteome</keyword>
<dbReference type="Gene3D" id="3.40.50.1820">
    <property type="entry name" value="alpha/beta hydrolase"/>
    <property type="match status" value="1"/>
</dbReference>